<evidence type="ECO:0000313" key="2">
    <source>
        <dbReference type="Proteomes" id="UP000799754"/>
    </source>
</evidence>
<organism evidence="1 2">
    <name type="scientific">Macroventuria anomochaeta</name>
    <dbReference type="NCBI Taxonomy" id="301207"/>
    <lineage>
        <taxon>Eukaryota</taxon>
        <taxon>Fungi</taxon>
        <taxon>Dikarya</taxon>
        <taxon>Ascomycota</taxon>
        <taxon>Pezizomycotina</taxon>
        <taxon>Dothideomycetes</taxon>
        <taxon>Pleosporomycetidae</taxon>
        <taxon>Pleosporales</taxon>
        <taxon>Pleosporineae</taxon>
        <taxon>Didymellaceae</taxon>
        <taxon>Macroventuria</taxon>
    </lineage>
</organism>
<accession>A0ACB6RQ94</accession>
<dbReference type="Proteomes" id="UP000799754">
    <property type="component" value="Unassembled WGS sequence"/>
</dbReference>
<keyword evidence="2" id="KW-1185">Reference proteome</keyword>
<gene>
    <name evidence="1" type="ORF">BU25DRAFT_424362</name>
</gene>
<proteinExistence type="predicted"/>
<evidence type="ECO:0000313" key="1">
    <source>
        <dbReference type="EMBL" id="KAF2623959.1"/>
    </source>
</evidence>
<dbReference type="EMBL" id="MU006733">
    <property type="protein sequence ID" value="KAF2623959.1"/>
    <property type="molecule type" value="Genomic_DNA"/>
</dbReference>
<protein>
    <submittedName>
        <fullName evidence="1">Uncharacterized protein</fullName>
    </submittedName>
</protein>
<comment type="caution">
    <text evidence="1">The sequence shown here is derived from an EMBL/GenBank/DDBJ whole genome shotgun (WGS) entry which is preliminary data.</text>
</comment>
<name>A0ACB6RQ94_9PLEO</name>
<reference evidence="1" key="1">
    <citation type="journal article" date="2020" name="Stud. Mycol.">
        <title>101 Dothideomycetes genomes: a test case for predicting lifestyles and emergence of pathogens.</title>
        <authorList>
            <person name="Haridas S."/>
            <person name="Albert R."/>
            <person name="Binder M."/>
            <person name="Bloem J."/>
            <person name="Labutti K."/>
            <person name="Salamov A."/>
            <person name="Andreopoulos B."/>
            <person name="Baker S."/>
            <person name="Barry K."/>
            <person name="Bills G."/>
            <person name="Bluhm B."/>
            <person name="Cannon C."/>
            <person name="Castanera R."/>
            <person name="Culley D."/>
            <person name="Daum C."/>
            <person name="Ezra D."/>
            <person name="Gonzalez J."/>
            <person name="Henrissat B."/>
            <person name="Kuo A."/>
            <person name="Liang C."/>
            <person name="Lipzen A."/>
            <person name="Lutzoni F."/>
            <person name="Magnuson J."/>
            <person name="Mondo S."/>
            <person name="Nolan M."/>
            <person name="Ohm R."/>
            <person name="Pangilinan J."/>
            <person name="Park H.-J."/>
            <person name="Ramirez L."/>
            <person name="Alfaro M."/>
            <person name="Sun H."/>
            <person name="Tritt A."/>
            <person name="Yoshinaga Y."/>
            <person name="Zwiers L.-H."/>
            <person name="Turgeon B."/>
            <person name="Goodwin S."/>
            <person name="Spatafora J."/>
            <person name="Crous P."/>
            <person name="Grigoriev I."/>
        </authorList>
    </citation>
    <scope>NUCLEOTIDE SEQUENCE</scope>
    <source>
        <strain evidence="1">CBS 525.71</strain>
    </source>
</reference>
<sequence>MKRLHSLLAFVERRAKLKVKGDHCNDVVEPPATGTGYELRGCSDSLHDLSAELCVLGYDHLPMRRVYTTAASDEGGAPTVVLILQLSTVRCCRVTERLQTKPSRRPLSRHSMQNNQDRSQPSTSVLGSVCAWTSPVRLGMEDHHRHFCEAHDDEGGTIDHVQVQTWSRLADLHTNKNVEIEFTAIFDWLEATLLDDSHGPEYTYEDFERHQSIVKNPTATMLRDQWRVSTFREAFKGAERGKEEE</sequence>